<dbReference type="GeneID" id="37024128"/>
<feature type="coiled-coil region" evidence="1">
    <location>
        <begin position="114"/>
        <end position="141"/>
    </location>
</feature>
<dbReference type="AlphaFoldDB" id="A0A316VDD7"/>
<evidence type="ECO:0000256" key="1">
    <source>
        <dbReference type="SAM" id="Coils"/>
    </source>
</evidence>
<organism evidence="3 4">
    <name type="scientific">Meira miltonrushii</name>
    <dbReference type="NCBI Taxonomy" id="1280837"/>
    <lineage>
        <taxon>Eukaryota</taxon>
        <taxon>Fungi</taxon>
        <taxon>Dikarya</taxon>
        <taxon>Basidiomycota</taxon>
        <taxon>Ustilaginomycotina</taxon>
        <taxon>Exobasidiomycetes</taxon>
        <taxon>Exobasidiales</taxon>
        <taxon>Brachybasidiaceae</taxon>
        <taxon>Meira</taxon>
    </lineage>
</organism>
<feature type="region of interest" description="Disordered" evidence="2">
    <location>
        <begin position="169"/>
        <end position="191"/>
    </location>
</feature>
<dbReference type="Proteomes" id="UP000245771">
    <property type="component" value="Unassembled WGS sequence"/>
</dbReference>
<dbReference type="InParanoid" id="A0A316VDD7"/>
<keyword evidence="4" id="KW-1185">Reference proteome</keyword>
<dbReference type="EMBL" id="KZ819603">
    <property type="protein sequence ID" value="PWN35582.1"/>
    <property type="molecule type" value="Genomic_DNA"/>
</dbReference>
<proteinExistence type="predicted"/>
<evidence type="ECO:0000256" key="2">
    <source>
        <dbReference type="SAM" id="MobiDB-lite"/>
    </source>
</evidence>
<feature type="compositionally biased region" description="Basic and acidic residues" evidence="2">
    <location>
        <begin position="174"/>
        <end position="191"/>
    </location>
</feature>
<name>A0A316VDD7_9BASI</name>
<protein>
    <submittedName>
        <fullName evidence="3">Uncharacterized protein</fullName>
    </submittedName>
</protein>
<evidence type="ECO:0000313" key="4">
    <source>
        <dbReference type="Proteomes" id="UP000245771"/>
    </source>
</evidence>
<dbReference type="RefSeq" id="XP_025355884.1">
    <property type="nucleotide sequence ID" value="XM_025502347.1"/>
</dbReference>
<sequence>MSLLHDHDHGEECMYSFSVPINVGHHEPDCPSYFAHPHMHCDCDDDDEESGDDGSSVLSDCECENCELKAANRIMRLHSNQTGKGNGQTKKQFEALQISIKKFIDEESKKQANQNSAMDQVARQESNVKLLEAKLKSQELELCILRLNAKEITFNSQMIKNAMRLSSAGFPHRPTTESMKKNEQDTRTVNV</sequence>
<reference evidence="3 4" key="1">
    <citation type="journal article" date="2018" name="Mol. Biol. Evol.">
        <title>Broad Genomic Sampling Reveals a Smut Pathogenic Ancestry of the Fungal Clade Ustilaginomycotina.</title>
        <authorList>
            <person name="Kijpornyongpan T."/>
            <person name="Mondo S.J."/>
            <person name="Barry K."/>
            <person name="Sandor L."/>
            <person name="Lee J."/>
            <person name="Lipzen A."/>
            <person name="Pangilinan J."/>
            <person name="LaButti K."/>
            <person name="Hainaut M."/>
            <person name="Henrissat B."/>
            <person name="Grigoriev I.V."/>
            <person name="Spatafora J.W."/>
            <person name="Aime M.C."/>
        </authorList>
    </citation>
    <scope>NUCLEOTIDE SEQUENCE [LARGE SCALE GENOMIC DNA]</scope>
    <source>
        <strain evidence="3 4">MCA 3882</strain>
    </source>
</reference>
<accession>A0A316VDD7</accession>
<evidence type="ECO:0000313" key="3">
    <source>
        <dbReference type="EMBL" id="PWN35582.1"/>
    </source>
</evidence>
<gene>
    <name evidence="3" type="ORF">FA14DRAFT_44265</name>
</gene>
<keyword evidence="1" id="KW-0175">Coiled coil</keyword>